<gene>
    <name evidence="1" type="ORF">CYCCA115_LOCUS20943</name>
</gene>
<dbReference type="EMBL" id="CAKOGP040002202">
    <property type="protein sequence ID" value="CAJ1965091.1"/>
    <property type="molecule type" value="Genomic_DNA"/>
</dbReference>
<evidence type="ECO:0000313" key="1">
    <source>
        <dbReference type="EMBL" id="CAJ1965091.1"/>
    </source>
</evidence>
<dbReference type="SUPFAM" id="SSF52047">
    <property type="entry name" value="RNI-like"/>
    <property type="match status" value="2"/>
</dbReference>
<accession>A0AAD2G730</accession>
<organism evidence="1 2">
    <name type="scientific">Cylindrotheca closterium</name>
    <dbReference type="NCBI Taxonomy" id="2856"/>
    <lineage>
        <taxon>Eukaryota</taxon>
        <taxon>Sar</taxon>
        <taxon>Stramenopiles</taxon>
        <taxon>Ochrophyta</taxon>
        <taxon>Bacillariophyta</taxon>
        <taxon>Bacillariophyceae</taxon>
        <taxon>Bacillariophycidae</taxon>
        <taxon>Bacillariales</taxon>
        <taxon>Bacillariaceae</taxon>
        <taxon>Cylindrotheca</taxon>
    </lineage>
</organism>
<keyword evidence="2" id="KW-1185">Reference proteome</keyword>
<dbReference type="InterPro" id="IPR032675">
    <property type="entry name" value="LRR_dom_sf"/>
</dbReference>
<dbReference type="PANTHER" id="PTHR47679">
    <property type="entry name" value="PROTEIN TORNADO 1"/>
    <property type="match status" value="1"/>
</dbReference>
<reference evidence="1" key="1">
    <citation type="submission" date="2023-08" db="EMBL/GenBank/DDBJ databases">
        <authorList>
            <person name="Audoor S."/>
            <person name="Bilcke G."/>
        </authorList>
    </citation>
    <scope>NUCLEOTIDE SEQUENCE</scope>
</reference>
<dbReference type="PANTHER" id="PTHR47679:SF2">
    <property type="entry name" value="C-TERMINAL OF ROC (COR) DOMAIN-CONTAINING PROTEIN"/>
    <property type="match status" value="1"/>
</dbReference>
<dbReference type="AlphaFoldDB" id="A0AAD2G730"/>
<dbReference type="Proteomes" id="UP001295423">
    <property type="component" value="Unassembled WGS sequence"/>
</dbReference>
<protein>
    <submittedName>
        <fullName evidence="1">Uncharacterized protein</fullName>
    </submittedName>
</protein>
<comment type="caution">
    <text evidence="1">The sequence shown here is derived from an EMBL/GenBank/DDBJ whole genome shotgun (WGS) entry which is preliminary data.</text>
</comment>
<evidence type="ECO:0000313" key="2">
    <source>
        <dbReference type="Proteomes" id="UP001295423"/>
    </source>
</evidence>
<dbReference type="Gene3D" id="3.80.10.10">
    <property type="entry name" value="Ribonuclease Inhibitor"/>
    <property type="match status" value="4"/>
</dbReference>
<proteinExistence type="predicted"/>
<name>A0AAD2G730_9STRA</name>
<sequence length="615" mass="68661">MRYILLNEGETDIPYPNESYHFDDLITTVKQKINDTSAPCETYPNCSTCRDAGKYNHCRFNFENNIITIVCHKCKGNSLEMHRFNVYVTNPDKMLKPRDEDLVCRDVAKFVQALELPRYMIGDLSSKVSSAIGDILGSASKLRVLEMKAAELTKANMECLCKVVSTSTVLEQLHLSGCWHEDSRLDRLYPPSSKYQSLANAIGASKSLQLLRISEMDMDPEQFLVDLFASSAHKLRKFILTFTDVGSVGIQAIQQVLEHPECQLQCLDLSGLENDTSITAVANALRVNSALKELVLSCDYQILDCDILTFSQALAVNSTLEKLELRYDGSSAEDFLLSSNGWKSFVQGLREVTSLRHIDLSGSHFTIESMEILIEGLKKCDNLTHLTMQRILISSEEGFNLIGDLIKVMSLKFLDISRSNSPMSDHVLGCIAHCIESNTGLEVLKLVGVNTEGPNGLKPIISGLANNTTLQELDVSGSSDDYLLREVAEALVINLHLSKLNLKNVPLPSDDFEYFAKSLPKMKGLESILFGEIHHTLAVALLNGMKENDTLQHVDGPFGDESCWSMIDFYLRLNRGGRKMLKMAPPSVLWSRMLSRSTNDLDVLFYLLREIGLHA</sequence>